<dbReference type="AlphaFoldDB" id="A0A6C0BZV2"/>
<dbReference type="PANTHER" id="PTHR31373:SF27">
    <property type="entry name" value="TROVE DOMAIN-CONTAINING PROTEIN"/>
    <property type="match status" value="1"/>
</dbReference>
<evidence type="ECO:0000259" key="1">
    <source>
        <dbReference type="Pfam" id="PF25043"/>
    </source>
</evidence>
<organism evidence="2">
    <name type="scientific">viral metagenome</name>
    <dbReference type="NCBI Taxonomy" id="1070528"/>
    <lineage>
        <taxon>unclassified sequences</taxon>
        <taxon>metagenomes</taxon>
        <taxon>organismal metagenomes</taxon>
    </lineage>
</organism>
<name>A0A6C0BZV2_9ZZZZ</name>
<protein>
    <recommendedName>
        <fullName evidence="1">DUF7788 domain-containing protein</fullName>
    </recommendedName>
</protein>
<dbReference type="InterPro" id="IPR011205">
    <property type="entry name" value="UCP015417_vWA"/>
</dbReference>
<sequence length="675" mass="77375">MHIKNIYIKYIVMSTSPQTNFPSRQHNTDCQYGGDEKPEYKWSSYFQEKILDLSCHLSRTDCEIQQNIIGNTYNDLLQEVFLSNHLDCLTRKTYVSLLYRIMLQTRDIVEGEGEYKLFYILLGEWVKVSEQLHSVGSNKKDNIMHESTIECIDQLANKALESLVYLDGETLPYGSWKDIKYFLTYLRGARTCGGVHTLPIFSYAIKMIIKQLRVDVCSETPSLLGKWLPREKSKKFGWLAKHIACSYYSRWLTSGINISTSDDHSVVLSNKFAERKCLTHYRKMIAGLNRVLKTVQINQCDNTWSKIDFDKSVTGITLSRQSKAFQYVKKDGELRGGNIDRLQCKENYETYIKNRILGESKIKSDGNSMIDMVKDAIYIIENEKNSRTFGIPGDANDVMSEHIRAAKDEINLRWGDSGKNIEALDNFVALIDTSGSMDGDPISAAIGLGCRIAENSKLGKRAITFSVKPKWIDLESTNSLTDMVEVLVSDNDWGMTTNFEEVMRLVLSACTEKRLLPDEVNNLVFVVFSDMKIDNADKECEERQDVIEKMFYDAGIKSEWATPFTPPHIIYWNLHSTQKFPSLSFMKNISVLSGCNPLLLNSFCEKGVDALKDCTAWKSFTSQLEGERYMWVDDYLKDMSIFEVRTTSMVDEPAVDVLNDLQEDLIIPKTPSWWW</sequence>
<dbReference type="InterPro" id="IPR056690">
    <property type="entry name" value="DUF7788"/>
</dbReference>
<proteinExistence type="predicted"/>
<dbReference type="Pfam" id="PF25043">
    <property type="entry name" value="DUF7788"/>
    <property type="match status" value="1"/>
</dbReference>
<dbReference type="EMBL" id="MN739285">
    <property type="protein sequence ID" value="QHS97079.1"/>
    <property type="molecule type" value="Genomic_DNA"/>
</dbReference>
<feature type="domain" description="DUF7788" evidence="1">
    <location>
        <begin position="427"/>
        <end position="609"/>
    </location>
</feature>
<reference evidence="2" key="1">
    <citation type="journal article" date="2020" name="Nature">
        <title>Giant virus diversity and host interactions through global metagenomics.</title>
        <authorList>
            <person name="Schulz F."/>
            <person name="Roux S."/>
            <person name="Paez-Espino D."/>
            <person name="Jungbluth S."/>
            <person name="Walsh D.A."/>
            <person name="Denef V.J."/>
            <person name="McMahon K.D."/>
            <person name="Konstantinidis K.T."/>
            <person name="Eloe-Fadrosh E.A."/>
            <person name="Kyrpides N.C."/>
            <person name="Woyke T."/>
        </authorList>
    </citation>
    <scope>NUCLEOTIDE SEQUENCE</scope>
    <source>
        <strain evidence="2">GVMAG-M-3300020166-5</strain>
    </source>
</reference>
<dbReference type="InterPro" id="IPR036465">
    <property type="entry name" value="vWFA_dom_sf"/>
</dbReference>
<evidence type="ECO:0000313" key="2">
    <source>
        <dbReference type="EMBL" id="QHS97079.1"/>
    </source>
</evidence>
<dbReference type="SUPFAM" id="SSF53300">
    <property type="entry name" value="vWA-like"/>
    <property type="match status" value="1"/>
</dbReference>
<dbReference type="PANTHER" id="PTHR31373">
    <property type="entry name" value="OS06G0652100 PROTEIN"/>
    <property type="match status" value="1"/>
</dbReference>
<accession>A0A6C0BZV2</accession>